<dbReference type="GO" id="GO:0006730">
    <property type="term" value="P:one-carbon metabolic process"/>
    <property type="evidence" value="ECO:0007669"/>
    <property type="project" value="TreeGrafter"/>
</dbReference>
<dbReference type="EC" id="4.2.1.1" evidence="2 6"/>
<dbReference type="EMBL" id="FJ215354">
    <property type="protein sequence ID" value="ACL31664.1"/>
    <property type="molecule type" value="Genomic_DNA"/>
</dbReference>
<keyword evidence="5 6" id="KW-0456">Lyase</keyword>
<dbReference type="PROSITE" id="PS51144">
    <property type="entry name" value="ALPHA_CA_2"/>
    <property type="match status" value="1"/>
</dbReference>
<sequence length="498" mass="53332">MARLALLGAALLCALAVSTQGSPEGHGTKTEMMGAGRLLQQGPHTNSDPPYNYNCHGFDWAASSSSAEITELCDSPASSFPVADCDGDMQSPINIVTSELADPTDRSGVSGINLRGMGSSDFVLRSNVKVNIEQDMKISWDAPTSGNLPTIMIDGTEQRFQPIQLHFHHFASEHTINGQLYPLEAHLVMASLDDPNQLAVIGTMYKYGNGDDFLARLFGKVEDALEERDDVSYGSKEVPIDMEISPKDHVLPQSSLEYAGYDGSLTTPPCSEVVKWHVFTSPRTISIDQLKTFERVSFNAHPNEAIPTNNRVIQPLGTRAVYRYEATAMDDSGDGTGNADELSSPTTVTATYDIMVSGTASSLADMFNNGARLDNGGFGPDDQAEADLLRQIQRRARANSGAEGAEVVRMMKFTAALGRRRLNQQGAAAEMDIRYYFEGSTDQEEATSAVNGMNPSSLGSSSSGLTDVQQTEVTSSASSLRAGLGLVVAAFFGAALAL</sequence>
<feature type="signal peptide" evidence="6">
    <location>
        <begin position="1"/>
        <end position="21"/>
    </location>
</feature>
<dbReference type="GO" id="GO:0004089">
    <property type="term" value="F:carbonate dehydratase activity"/>
    <property type="evidence" value="ECO:0007669"/>
    <property type="project" value="UniProtKB-UniRule"/>
</dbReference>
<comment type="similarity">
    <text evidence="6">Belongs to the alpha-carbonic anhydrase family.</text>
</comment>
<dbReference type="PANTHER" id="PTHR18952:SF208">
    <property type="entry name" value="CARBONIC ANHYDRASE XA-RELATED"/>
    <property type="match status" value="1"/>
</dbReference>
<evidence type="ECO:0000256" key="2">
    <source>
        <dbReference type="ARBA" id="ARBA00012925"/>
    </source>
</evidence>
<protein>
    <recommendedName>
        <fullName evidence="2 6">Carbonic anhydrase</fullName>
        <ecNumber evidence="2 6">4.2.1.1</ecNumber>
    </recommendedName>
</protein>
<dbReference type="Pfam" id="PF00194">
    <property type="entry name" value="Carb_anhydrase"/>
    <property type="match status" value="1"/>
</dbReference>
<dbReference type="GO" id="GO:0008270">
    <property type="term" value="F:zinc ion binding"/>
    <property type="evidence" value="ECO:0007669"/>
    <property type="project" value="UniProtKB-UniRule"/>
</dbReference>
<keyword evidence="6" id="KW-0732">Signal</keyword>
<dbReference type="AlphaFoldDB" id="D2SP71"/>
<evidence type="ECO:0000259" key="8">
    <source>
        <dbReference type="PROSITE" id="PS51144"/>
    </source>
</evidence>
<dbReference type="SUPFAM" id="SSF51069">
    <property type="entry name" value="Carbonic anhydrase"/>
    <property type="match status" value="1"/>
</dbReference>
<evidence type="ECO:0000256" key="5">
    <source>
        <dbReference type="ARBA" id="ARBA00023239"/>
    </source>
</evidence>
<feature type="compositionally biased region" description="Low complexity" evidence="7">
    <location>
        <begin position="456"/>
        <end position="465"/>
    </location>
</feature>
<dbReference type="PANTHER" id="PTHR18952">
    <property type="entry name" value="CARBONIC ANHYDRASE"/>
    <property type="match status" value="1"/>
</dbReference>
<reference evidence="9" key="1">
    <citation type="submission" date="2008-09" db="EMBL/GenBank/DDBJ databases">
        <title>Cloning and Characterization of Three Genes Encoding Carbonic Anhydrase in Dunaliella viridis.</title>
        <authorList>
            <person name="Zhang W.W."/>
            <person name="Song T."/>
            <person name="Meng X.Z."/>
            <person name="Sun X.M."/>
            <person name="Yong Y.Z."/>
            <person name="Xu Z.K."/>
            <person name="Song R.T."/>
        </authorList>
    </citation>
    <scope>NUCLEOTIDE SEQUENCE</scope>
    <source>
        <strain evidence="9">SHU</strain>
    </source>
</reference>
<keyword evidence="4 6" id="KW-0862">Zinc</keyword>
<dbReference type="Gene3D" id="3.10.200.10">
    <property type="entry name" value="Alpha carbonic anhydrase"/>
    <property type="match status" value="1"/>
</dbReference>
<evidence type="ECO:0000256" key="3">
    <source>
        <dbReference type="ARBA" id="ARBA00022723"/>
    </source>
</evidence>
<comment type="function">
    <text evidence="6">Reversible hydration of carbon dioxide.</text>
</comment>
<dbReference type="SMART" id="SM01057">
    <property type="entry name" value="Carb_anhydrase"/>
    <property type="match status" value="1"/>
</dbReference>
<dbReference type="InterPro" id="IPR023561">
    <property type="entry name" value="Carbonic_anhydrase_a-class"/>
</dbReference>
<organism evidence="9">
    <name type="scientific">Dunaliella viridis</name>
    <dbReference type="NCBI Taxonomy" id="140095"/>
    <lineage>
        <taxon>Eukaryota</taxon>
        <taxon>Viridiplantae</taxon>
        <taxon>Chlorophyta</taxon>
        <taxon>core chlorophytes</taxon>
        <taxon>Chlorophyceae</taxon>
        <taxon>CS clade</taxon>
        <taxon>Chlamydomonadales</taxon>
        <taxon>Dunaliellaceae</taxon>
        <taxon>Dunaliella</taxon>
    </lineage>
</organism>
<feature type="domain" description="Alpha-carbonic anhydrase" evidence="8">
    <location>
        <begin position="58"/>
        <end position="325"/>
    </location>
</feature>
<comment type="cofactor">
    <cofactor evidence="1 6">
        <name>Zn(2+)</name>
        <dbReference type="ChEBI" id="CHEBI:29105"/>
    </cofactor>
</comment>
<feature type="region of interest" description="Disordered" evidence="7">
    <location>
        <begin position="446"/>
        <end position="470"/>
    </location>
</feature>
<gene>
    <name evidence="9" type="primary">CA3</name>
</gene>
<accession>D2SP71</accession>
<evidence type="ECO:0000256" key="1">
    <source>
        <dbReference type="ARBA" id="ARBA00001947"/>
    </source>
</evidence>
<dbReference type="CDD" id="cd03124">
    <property type="entry name" value="alpha_CA_prokaryotic_like"/>
    <property type="match status" value="1"/>
</dbReference>
<dbReference type="InterPro" id="IPR036398">
    <property type="entry name" value="CA_dom_sf"/>
</dbReference>
<evidence type="ECO:0000256" key="6">
    <source>
        <dbReference type="RuleBase" id="RU367011"/>
    </source>
</evidence>
<comment type="catalytic activity">
    <reaction evidence="6">
        <text>hydrogencarbonate + H(+) = CO2 + H2O</text>
        <dbReference type="Rhea" id="RHEA:10748"/>
        <dbReference type="ChEBI" id="CHEBI:15377"/>
        <dbReference type="ChEBI" id="CHEBI:15378"/>
        <dbReference type="ChEBI" id="CHEBI:16526"/>
        <dbReference type="ChEBI" id="CHEBI:17544"/>
        <dbReference type="EC" id="4.2.1.1"/>
    </reaction>
</comment>
<dbReference type="InterPro" id="IPR041891">
    <property type="entry name" value="Alpha_CA_prokaryot-like"/>
</dbReference>
<proteinExistence type="inferred from homology"/>
<dbReference type="InterPro" id="IPR001148">
    <property type="entry name" value="CA_dom"/>
</dbReference>
<feature type="chain" id="PRO_5025094474" description="Carbonic anhydrase" evidence="6">
    <location>
        <begin position="22"/>
        <end position="498"/>
    </location>
</feature>
<evidence type="ECO:0000256" key="4">
    <source>
        <dbReference type="ARBA" id="ARBA00022833"/>
    </source>
</evidence>
<evidence type="ECO:0000313" key="9">
    <source>
        <dbReference type="EMBL" id="ACL31664.1"/>
    </source>
</evidence>
<feature type="compositionally biased region" description="Polar residues" evidence="7">
    <location>
        <begin position="446"/>
        <end position="455"/>
    </location>
</feature>
<keyword evidence="3 6" id="KW-0479">Metal-binding</keyword>
<name>D2SP71_9CHLO</name>
<dbReference type="PROSITE" id="PS00162">
    <property type="entry name" value="ALPHA_CA_1"/>
    <property type="match status" value="1"/>
</dbReference>
<dbReference type="InterPro" id="IPR018338">
    <property type="entry name" value="Carbonic_anhydrase_a-class_CS"/>
</dbReference>
<evidence type="ECO:0000256" key="7">
    <source>
        <dbReference type="SAM" id="MobiDB-lite"/>
    </source>
</evidence>